<organism evidence="1 2">
    <name type="scientific">Christiangramia forsetii</name>
    <dbReference type="NCBI Taxonomy" id="411153"/>
    <lineage>
        <taxon>Bacteria</taxon>
        <taxon>Pseudomonadati</taxon>
        <taxon>Bacteroidota</taxon>
        <taxon>Flavobacteriia</taxon>
        <taxon>Flavobacteriales</taxon>
        <taxon>Flavobacteriaceae</taxon>
        <taxon>Christiangramia</taxon>
    </lineage>
</organism>
<keyword evidence="2" id="KW-1185">Reference proteome</keyword>
<name>A0ABQ1WJZ3_9FLAO</name>
<proteinExistence type="predicted"/>
<accession>A0ABQ1WJZ3</accession>
<dbReference type="Proteomes" id="UP000605733">
    <property type="component" value="Unassembled WGS sequence"/>
</dbReference>
<gene>
    <name evidence="1" type="ORF">GCM10011532_16050</name>
</gene>
<sequence>MDKPNLNLRSKKLLVIIPDGVGIRNFVHTKFPEEAKKAGWQLMFLNMTPFDLKGIGHSEIKLVPKPSACTDLLKRAKILIELDLFKSKFNDPVYEKYKFPVSSKGFKNKVKNFILSILIRRYNSETGLVKLRRKMNDSERKTGYYKSCMEILKQEKPDVVFCTNQRPVHAISPVTAAQDLGISTSCFIFSWDNLPKATKVLDTDYYFVWSEYMKKELLQYYPDIKSDQIKITGSPQFEIHKDRSVILEKDEFFDMYGLDKEKQYLCFSGDDITTSPHDEYFLKDIAEEVKKLNQKGYNLGIIFRRCPVDFSDRYNKILQKYTDLIVSINPVWTNGGGSWNHAIPTIDDLNLQTNIIEYSFMVINVGSSMVFDYVAKGKPCAYLNYLPSLTELKKDIREVYLYTHFKSMPDRNSVYWINDKSDIPLIIKNALENPEVVVSNAQDWFYRINNMHAEKNASKQIVDQLDSLL</sequence>
<evidence type="ECO:0000313" key="2">
    <source>
        <dbReference type="Proteomes" id="UP000605733"/>
    </source>
</evidence>
<evidence type="ECO:0000313" key="1">
    <source>
        <dbReference type="EMBL" id="GGG33206.1"/>
    </source>
</evidence>
<comment type="caution">
    <text evidence="1">The sequence shown here is derived from an EMBL/GenBank/DDBJ whole genome shotgun (WGS) entry which is preliminary data.</text>
</comment>
<evidence type="ECO:0008006" key="3">
    <source>
        <dbReference type="Google" id="ProtNLM"/>
    </source>
</evidence>
<protein>
    <recommendedName>
        <fullName evidence="3">UDP-glycosyltransferase</fullName>
    </recommendedName>
</protein>
<dbReference type="SUPFAM" id="SSF53756">
    <property type="entry name" value="UDP-Glycosyltransferase/glycogen phosphorylase"/>
    <property type="match status" value="1"/>
</dbReference>
<dbReference type="EMBL" id="BMIX01000003">
    <property type="protein sequence ID" value="GGG33206.1"/>
    <property type="molecule type" value="Genomic_DNA"/>
</dbReference>
<reference evidence="2" key="1">
    <citation type="journal article" date="2019" name="Int. J. Syst. Evol. Microbiol.">
        <title>The Global Catalogue of Microorganisms (GCM) 10K type strain sequencing project: providing services to taxonomists for standard genome sequencing and annotation.</title>
        <authorList>
            <consortium name="The Broad Institute Genomics Platform"/>
            <consortium name="The Broad Institute Genome Sequencing Center for Infectious Disease"/>
            <person name="Wu L."/>
            <person name="Ma J."/>
        </authorList>
    </citation>
    <scope>NUCLEOTIDE SEQUENCE [LARGE SCALE GENOMIC DNA]</scope>
    <source>
        <strain evidence="2">CGMCC 1.15422</strain>
    </source>
</reference>